<dbReference type="PANTHER" id="PTHR38926">
    <property type="entry name" value="F-BOX DOMAIN CONTAINING PROTEIN, EXPRESSED"/>
    <property type="match status" value="1"/>
</dbReference>
<dbReference type="SUPFAM" id="SSF52047">
    <property type="entry name" value="RNI-like"/>
    <property type="match status" value="1"/>
</dbReference>
<dbReference type="Proteomes" id="UP000054549">
    <property type="component" value="Unassembled WGS sequence"/>
</dbReference>
<keyword evidence="3" id="KW-1185">Reference proteome</keyword>
<dbReference type="Pfam" id="PF12937">
    <property type="entry name" value="F-box-like"/>
    <property type="match status" value="1"/>
</dbReference>
<dbReference type="InParanoid" id="A0A0C2SI82"/>
<protein>
    <recommendedName>
        <fullName evidence="1">F-box domain-containing protein</fullName>
    </recommendedName>
</protein>
<dbReference type="HOGENOM" id="CLU_566140_0_0_1"/>
<accession>A0A0C2SI82</accession>
<evidence type="ECO:0000313" key="3">
    <source>
        <dbReference type="Proteomes" id="UP000054549"/>
    </source>
</evidence>
<dbReference type="PANTHER" id="PTHR38926:SF72">
    <property type="entry name" value="IM:7136021-RELATED"/>
    <property type="match status" value="1"/>
</dbReference>
<dbReference type="AlphaFoldDB" id="A0A0C2SI82"/>
<organism evidence="2 3">
    <name type="scientific">Amanita muscaria (strain Koide BX008)</name>
    <dbReference type="NCBI Taxonomy" id="946122"/>
    <lineage>
        <taxon>Eukaryota</taxon>
        <taxon>Fungi</taxon>
        <taxon>Dikarya</taxon>
        <taxon>Basidiomycota</taxon>
        <taxon>Agaricomycotina</taxon>
        <taxon>Agaricomycetes</taxon>
        <taxon>Agaricomycetidae</taxon>
        <taxon>Agaricales</taxon>
        <taxon>Pluteineae</taxon>
        <taxon>Amanitaceae</taxon>
        <taxon>Amanita</taxon>
    </lineage>
</organism>
<dbReference type="InterPro" id="IPR032675">
    <property type="entry name" value="LRR_dom_sf"/>
</dbReference>
<reference evidence="2 3" key="1">
    <citation type="submission" date="2014-04" db="EMBL/GenBank/DDBJ databases">
        <title>Evolutionary Origins and Diversification of the Mycorrhizal Mutualists.</title>
        <authorList>
            <consortium name="DOE Joint Genome Institute"/>
            <consortium name="Mycorrhizal Genomics Consortium"/>
            <person name="Kohler A."/>
            <person name="Kuo A."/>
            <person name="Nagy L.G."/>
            <person name="Floudas D."/>
            <person name="Copeland A."/>
            <person name="Barry K.W."/>
            <person name="Cichocki N."/>
            <person name="Veneault-Fourrey C."/>
            <person name="LaButti K."/>
            <person name="Lindquist E.A."/>
            <person name="Lipzen A."/>
            <person name="Lundell T."/>
            <person name="Morin E."/>
            <person name="Murat C."/>
            <person name="Riley R."/>
            <person name="Ohm R."/>
            <person name="Sun H."/>
            <person name="Tunlid A."/>
            <person name="Henrissat B."/>
            <person name="Grigoriev I.V."/>
            <person name="Hibbett D.S."/>
            <person name="Martin F."/>
        </authorList>
    </citation>
    <scope>NUCLEOTIDE SEQUENCE [LARGE SCALE GENOMIC DNA]</scope>
    <source>
        <strain evidence="2 3">Koide BX008</strain>
    </source>
</reference>
<evidence type="ECO:0000313" key="2">
    <source>
        <dbReference type="EMBL" id="KIL62880.1"/>
    </source>
</evidence>
<feature type="domain" description="F-box" evidence="1">
    <location>
        <begin position="31"/>
        <end position="87"/>
    </location>
</feature>
<sequence>MTYNRSIALNDIETQMEALSTAPQPSNAHIRLPVELLQTIFSSTIDSSRFTIPGGFAGDQRVRITHVCSYWRAVALQTPQLWDDIVIDIDSRRDVFSIAATVLSRTPSSPKAITVMCKAYQHRAPKEPTARQFLDQFVLPFSSSIKKLRLVVPFPYITLLLSSHTIEFPILESLSISPASYGILTEPHLTASSKLKLPRLTAVEISVPIRRTEIADAFLNTVQSSRLTTLAITSPLPVDVCFHILSDCTHLKACGIYLDRIENRQTQLNPKPIIVLPHLERFHIRYSSKTGFQTFLAHFVLPSIKDLALKSRIDGFGWTRRISEILLKRCGPSLEHLYIASSAFCHNRFSLEGLDEVLDKYALTLQRLYIPLTVTFEPSRLDSSEVRRLVSRDWCPNLRSLSLEYCSSMSERMAAVMDGVLDAEAHGRRPVEELLLNVGYPEWGKSRTVSALGRKFKTFDVNCYQTFVTFDSKALEQEWFGYYG</sequence>
<dbReference type="EMBL" id="KN818265">
    <property type="protein sequence ID" value="KIL62880.1"/>
    <property type="molecule type" value="Genomic_DNA"/>
</dbReference>
<dbReference type="Gene3D" id="1.20.1280.50">
    <property type="match status" value="1"/>
</dbReference>
<name>A0A0C2SI82_AMAMK</name>
<dbReference type="InterPro" id="IPR001810">
    <property type="entry name" value="F-box_dom"/>
</dbReference>
<evidence type="ECO:0000259" key="1">
    <source>
        <dbReference type="Pfam" id="PF12937"/>
    </source>
</evidence>
<dbReference type="OrthoDB" id="3172239at2759"/>
<gene>
    <name evidence="2" type="ORF">M378DRAFT_179502</name>
</gene>
<dbReference type="STRING" id="946122.A0A0C2SI82"/>
<proteinExistence type="predicted"/>
<dbReference type="Gene3D" id="3.80.10.10">
    <property type="entry name" value="Ribonuclease Inhibitor"/>
    <property type="match status" value="1"/>
</dbReference>